<reference evidence="2" key="1">
    <citation type="journal article" date="2017" name="Nat. Ecol. Evol.">
        <title>Genome expansion and lineage-specific genetic innovations in the forest pathogenic fungi Armillaria.</title>
        <authorList>
            <person name="Sipos G."/>
            <person name="Prasanna A.N."/>
            <person name="Walter M.C."/>
            <person name="O'Connor E."/>
            <person name="Balint B."/>
            <person name="Krizsan K."/>
            <person name="Kiss B."/>
            <person name="Hess J."/>
            <person name="Varga T."/>
            <person name="Slot J."/>
            <person name="Riley R."/>
            <person name="Boka B."/>
            <person name="Rigling D."/>
            <person name="Barry K."/>
            <person name="Lee J."/>
            <person name="Mihaltcheva S."/>
            <person name="LaButti K."/>
            <person name="Lipzen A."/>
            <person name="Waldron R."/>
            <person name="Moloney N.M."/>
            <person name="Sperisen C."/>
            <person name="Kredics L."/>
            <person name="Vagvoelgyi C."/>
            <person name="Patrignani A."/>
            <person name="Fitzpatrick D."/>
            <person name="Nagy I."/>
            <person name="Doyle S."/>
            <person name="Anderson J.B."/>
            <person name="Grigoriev I.V."/>
            <person name="Gueldener U."/>
            <person name="Muensterkoetter M."/>
            <person name="Nagy L.G."/>
        </authorList>
    </citation>
    <scope>NUCLEOTIDE SEQUENCE [LARGE SCALE GENOMIC DNA]</scope>
    <source>
        <strain evidence="2">C18/9</strain>
    </source>
</reference>
<evidence type="ECO:0000313" key="2">
    <source>
        <dbReference type="Proteomes" id="UP000219338"/>
    </source>
</evidence>
<protein>
    <submittedName>
        <fullName evidence="1">Uncharacterized protein</fullName>
    </submittedName>
</protein>
<organism evidence="1 2">
    <name type="scientific">Armillaria ostoyae</name>
    <name type="common">Armillaria root rot fungus</name>
    <dbReference type="NCBI Taxonomy" id="47428"/>
    <lineage>
        <taxon>Eukaryota</taxon>
        <taxon>Fungi</taxon>
        <taxon>Dikarya</taxon>
        <taxon>Basidiomycota</taxon>
        <taxon>Agaricomycotina</taxon>
        <taxon>Agaricomycetes</taxon>
        <taxon>Agaricomycetidae</taxon>
        <taxon>Agaricales</taxon>
        <taxon>Marasmiineae</taxon>
        <taxon>Physalacriaceae</taxon>
        <taxon>Armillaria</taxon>
    </lineage>
</organism>
<dbReference type="Proteomes" id="UP000219338">
    <property type="component" value="Unassembled WGS sequence"/>
</dbReference>
<dbReference type="AlphaFoldDB" id="A0A284RL87"/>
<proteinExistence type="predicted"/>
<evidence type="ECO:0000313" key="1">
    <source>
        <dbReference type="EMBL" id="SJL09516.1"/>
    </source>
</evidence>
<dbReference type="EMBL" id="FUEG01000010">
    <property type="protein sequence ID" value="SJL09516.1"/>
    <property type="molecule type" value="Genomic_DNA"/>
</dbReference>
<keyword evidence="2" id="KW-1185">Reference proteome</keyword>
<gene>
    <name evidence="1" type="ORF">ARMOST_12894</name>
</gene>
<name>A0A284RL87_ARMOS</name>
<accession>A0A284RL87</accession>
<sequence length="55" mass="6201">MPLNGPLTVADSRLWEGFKGMDPATIPQFKEGDEEMVVRRLLEEEASTIWSLPLV</sequence>